<organism evidence="1">
    <name type="scientific">Caldilineaceae bacterium SB0664_bin_27</name>
    <dbReference type="NCBI Taxonomy" id="2605260"/>
    <lineage>
        <taxon>Bacteria</taxon>
        <taxon>Bacillati</taxon>
        <taxon>Chloroflexota</taxon>
        <taxon>Caldilineae</taxon>
        <taxon>Caldilineales</taxon>
        <taxon>Caldilineaceae</taxon>
    </lineage>
</organism>
<comment type="caution">
    <text evidence="1">The sequence shown here is derived from an EMBL/GenBank/DDBJ whole genome shotgun (WGS) entry which is preliminary data.</text>
</comment>
<dbReference type="Gene3D" id="2.20.25.10">
    <property type="match status" value="1"/>
</dbReference>
<protein>
    <submittedName>
        <fullName evidence="1">Trm112 family protein</fullName>
    </submittedName>
</protein>
<dbReference type="GO" id="GO:0005829">
    <property type="term" value="C:cytosol"/>
    <property type="evidence" value="ECO:0007669"/>
    <property type="project" value="TreeGrafter"/>
</dbReference>
<dbReference type="AlphaFoldDB" id="A0A6B0Z037"/>
<dbReference type="EMBL" id="VXRG01000161">
    <property type="protein sequence ID" value="MXY95599.1"/>
    <property type="molecule type" value="Genomic_DNA"/>
</dbReference>
<sequence>MKKLLKFLFFVGFAAGVVYVIKQVLGGARPEGAGSGVLPETPVTPLEDAPLGGEISPQLLEILVDPEDKGKLQLMDDNRFLLNPRNGYRYPIRNGIPVMLIEEGKKYQDTSLIQNGQEQTEASST</sequence>
<dbReference type="SUPFAM" id="SSF158997">
    <property type="entry name" value="Trm112p-like"/>
    <property type="match status" value="1"/>
</dbReference>
<reference evidence="1" key="1">
    <citation type="submission" date="2019-09" db="EMBL/GenBank/DDBJ databases">
        <title>Characterisation of the sponge microbiome using genome-centric metagenomics.</title>
        <authorList>
            <person name="Engelberts J.P."/>
            <person name="Robbins S.J."/>
            <person name="De Goeij J.M."/>
            <person name="Aranda M."/>
            <person name="Bell S.C."/>
            <person name="Webster N.S."/>
        </authorList>
    </citation>
    <scope>NUCLEOTIDE SEQUENCE</scope>
    <source>
        <strain evidence="1">SB0664_bin_27</strain>
    </source>
</reference>
<gene>
    <name evidence="1" type="ORF">F4Y42_19350</name>
</gene>
<evidence type="ECO:0000313" key="1">
    <source>
        <dbReference type="EMBL" id="MXY95599.1"/>
    </source>
</evidence>
<dbReference type="PANTHER" id="PTHR33505:SF4">
    <property type="entry name" value="PROTEIN PREY, MITOCHONDRIAL"/>
    <property type="match status" value="1"/>
</dbReference>
<dbReference type="PANTHER" id="PTHR33505">
    <property type="entry name" value="ZGC:162634"/>
    <property type="match status" value="1"/>
</dbReference>
<proteinExistence type="predicted"/>
<name>A0A6B0Z037_9CHLR</name>
<accession>A0A6B0Z037</accession>